<keyword evidence="10" id="KW-0489">Methyltransferase</keyword>
<protein>
    <submittedName>
        <fullName evidence="10">Vanillate O-demethylase ferredoxin subunit</fullName>
    </submittedName>
</protein>
<dbReference type="PROSITE" id="PS51384">
    <property type="entry name" value="FAD_FR"/>
    <property type="match status" value="1"/>
</dbReference>
<dbReference type="OrthoDB" id="502624at2"/>
<evidence type="ECO:0000313" key="10">
    <source>
        <dbReference type="EMBL" id="SEG90401.1"/>
    </source>
</evidence>
<name>A0A1H6DZ08_9ACTN</name>
<evidence type="ECO:0000256" key="6">
    <source>
        <dbReference type="ARBA" id="ARBA00023004"/>
    </source>
</evidence>
<dbReference type="GO" id="GO:0008168">
    <property type="term" value="F:methyltransferase activity"/>
    <property type="evidence" value="ECO:0007669"/>
    <property type="project" value="UniProtKB-KW"/>
</dbReference>
<keyword evidence="5" id="KW-0560">Oxidoreductase</keyword>
<evidence type="ECO:0000259" key="9">
    <source>
        <dbReference type="PROSITE" id="PS51384"/>
    </source>
</evidence>
<dbReference type="GO" id="GO:0016491">
    <property type="term" value="F:oxidoreductase activity"/>
    <property type="evidence" value="ECO:0007669"/>
    <property type="project" value="UniProtKB-KW"/>
</dbReference>
<evidence type="ECO:0000256" key="1">
    <source>
        <dbReference type="ARBA" id="ARBA00001974"/>
    </source>
</evidence>
<dbReference type="Gene3D" id="3.40.50.80">
    <property type="entry name" value="Nucleotide-binding domain of ferredoxin-NADP reductase (FNR) module"/>
    <property type="match status" value="1"/>
</dbReference>
<dbReference type="InterPro" id="IPR017938">
    <property type="entry name" value="Riboflavin_synthase-like_b-brl"/>
</dbReference>
<keyword evidence="6" id="KW-0408">Iron</keyword>
<accession>A0A1H6DZ08</accession>
<evidence type="ECO:0000256" key="2">
    <source>
        <dbReference type="ARBA" id="ARBA00022630"/>
    </source>
</evidence>
<dbReference type="Proteomes" id="UP000236723">
    <property type="component" value="Unassembled WGS sequence"/>
</dbReference>
<keyword evidence="7" id="KW-0411">Iron-sulfur</keyword>
<evidence type="ECO:0000259" key="8">
    <source>
        <dbReference type="PROSITE" id="PS51085"/>
    </source>
</evidence>
<feature type="domain" description="FAD-binding FR-type" evidence="9">
    <location>
        <begin position="1"/>
        <end position="101"/>
    </location>
</feature>
<evidence type="ECO:0000256" key="5">
    <source>
        <dbReference type="ARBA" id="ARBA00023002"/>
    </source>
</evidence>
<dbReference type="InterPro" id="IPR036010">
    <property type="entry name" value="2Fe-2S_ferredoxin-like_sf"/>
</dbReference>
<comment type="cofactor">
    <cofactor evidence="1">
        <name>FAD</name>
        <dbReference type="ChEBI" id="CHEBI:57692"/>
    </cofactor>
</comment>
<dbReference type="Pfam" id="PF00111">
    <property type="entry name" value="Fer2"/>
    <property type="match status" value="1"/>
</dbReference>
<keyword evidence="11" id="KW-1185">Reference proteome</keyword>
<dbReference type="AlphaFoldDB" id="A0A1H6DZ08"/>
<gene>
    <name evidence="10" type="ORF">SAMN04489712_12626</name>
</gene>
<evidence type="ECO:0000256" key="7">
    <source>
        <dbReference type="ARBA" id="ARBA00023014"/>
    </source>
</evidence>
<dbReference type="InterPro" id="IPR012675">
    <property type="entry name" value="Beta-grasp_dom_sf"/>
</dbReference>
<dbReference type="CDD" id="cd00207">
    <property type="entry name" value="fer2"/>
    <property type="match status" value="1"/>
</dbReference>
<dbReference type="SUPFAM" id="SSF52343">
    <property type="entry name" value="Ferredoxin reductase-like, C-terminal NADP-linked domain"/>
    <property type="match status" value="1"/>
</dbReference>
<dbReference type="SUPFAM" id="SSF54292">
    <property type="entry name" value="2Fe-2S ferredoxin-like"/>
    <property type="match status" value="1"/>
</dbReference>
<dbReference type="GO" id="GO:0032259">
    <property type="term" value="P:methylation"/>
    <property type="evidence" value="ECO:0007669"/>
    <property type="project" value="UniProtKB-KW"/>
</dbReference>
<dbReference type="InterPro" id="IPR001041">
    <property type="entry name" value="2Fe-2S_ferredoxin-type"/>
</dbReference>
<dbReference type="Gene3D" id="2.40.30.10">
    <property type="entry name" value="Translation factors"/>
    <property type="match status" value="1"/>
</dbReference>
<reference evidence="11" key="1">
    <citation type="submission" date="2016-10" db="EMBL/GenBank/DDBJ databases">
        <authorList>
            <person name="Varghese N."/>
            <person name="Submissions S."/>
        </authorList>
    </citation>
    <scope>NUCLEOTIDE SEQUENCE [LARGE SCALE GENOMIC DNA]</scope>
    <source>
        <strain evidence="11">DSM 43163</strain>
    </source>
</reference>
<keyword evidence="3" id="KW-0001">2Fe-2S</keyword>
<keyword evidence="2" id="KW-0285">Flavoprotein</keyword>
<keyword evidence="4" id="KW-0479">Metal-binding</keyword>
<dbReference type="SUPFAM" id="SSF63380">
    <property type="entry name" value="Riboflavin synthase domain-like"/>
    <property type="match status" value="1"/>
</dbReference>
<evidence type="ECO:0000313" key="11">
    <source>
        <dbReference type="Proteomes" id="UP000236723"/>
    </source>
</evidence>
<dbReference type="Gene3D" id="3.10.20.30">
    <property type="match status" value="1"/>
</dbReference>
<dbReference type="InterPro" id="IPR006058">
    <property type="entry name" value="2Fe2S_fd_BS"/>
</dbReference>
<dbReference type="PROSITE" id="PS51085">
    <property type="entry name" value="2FE2S_FER_2"/>
    <property type="match status" value="1"/>
</dbReference>
<dbReference type="PANTHER" id="PTHR47354:SF1">
    <property type="entry name" value="CARNITINE MONOOXYGENASE REDUCTASE SUBUNIT"/>
    <property type="match status" value="1"/>
</dbReference>
<dbReference type="PROSITE" id="PS00197">
    <property type="entry name" value="2FE2S_FER_1"/>
    <property type="match status" value="1"/>
</dbReference>
<dbReference type="PANTHER" id="PTHR47354">
    <property type="entry name" value="NADH OXIDOREDUCTASE HCR"/>
    <property type="match status" value="1"/>
</dbReference>
<dbReference type="InterPro" id="IPR050415">
    <property type="entry name" value="MRET"/>
</dbReference>
<dbReference type="InterPro" id="IPR017927">
    <property type="entry name" value="FAD-bd_FR_type"/>
</dbReference>
<sequence>MTWTEAVVVSHSPATPDIAVIDLAPATGDEFPAYTAGAHIDVLITPNLVRQYSLCGPPEQGRYRLAVLNEPASRGGSRAMHALKVGDHLRISAPRNHFPLVTARRHLLFAGGIGITPLLAMARQLEREGGDYALHYCARSRARAAFVKELAGNPRVALHFDDGDPRQQLDLARDLGDPQPDTAVYVCGPDGFMDHVLGKAEALGWPPQSLHKERFGTAPEPTASGDSFTVRLASTGAEYLVPDDRSVLDVLLENGVDAPYSCRQGICGTCVVRVLAGHPDHRDEVLTNEEHAEGLFTTCSSRSLSPTLKLDVIPRRDRP</sequence>
<evidence type="ECO:0000256" key="4">
    <source>
        <dbReference type="ARBA" id="ARBA00022723"/>
    </source>
</evidence>
<dbReference type="PRINTS" id="PR00409">
    <property type="entry name" value="PHDIOXRDTASE"/>
</dbReference>
<organism evidence="10 11">
    <name type="scientific">Thermomonospora echinospora</name>
    <dbReference type="NCBI Taxonomy" id="1992"/>
    <lineage>
        <taxon>Bacteria</taxon>
        <taxon>Bacillati</taxon>
        <taxon>Actinomycetota</taxon>
        <taxon>Actinomycetes</taxon>
        <taxon>Streptosporangiales</taxon>
        <taxon>Thermomonosporaceae</taxon>
        <taxon>Thermomonospora</taxon>
    </lineage>
</organism>
<feature type="domain" description="2Fe-2S ferredoxin-type" evidence="8">
    <location>
        <begin position="228"/>
        <end position="316"/>
    </location>
</feature>
<dbReference type="GO" id="GO:0051537">
    <property type="term" value="F:2 iron, 2 sulfur cluster binding"/>
    <property type="evidence" value="ECO:0007669"/>
    <property type="project" value="UniProtKB-KW"/>
</dbReference>
<evidence type="ECO:0000256" key="3">
    <source>
        <dbReference type="ARBA" id="ARBA00022714"/>
    </source>
</evidence>
<dbReference type="EMBL" id="FNVO01000026">
    <property type="protein sequence ID" value="SEG90401.1"/>
    <property type="molecule type" value="Genomic_DNA"/>
</dbReference>
<dbReference type="InterPro" id="IPR039261">
    <property type="entry name" value="FNR_nucleotide-bd"/>
</dbReference>
<dbReference type="GO" id="GO:0046872">
    <property type="term" value="F:metal ion binding"/>
    <property type="evidence" value="ECO:0007669"/>
    <property type="project" value="UniProtKB-KW"/>
</dbReference>
<proteinExistence type="predicted"/>
<dbReference type="RefSeq" id="WP_103944058.1">
    <property type="nucleotide sequence ID" value="NZ_FNVO01000026.1"/>
</dbReference>
<dbReference type="CDD" id="cd06185">
    <property type="entry name" value="PDR_like"/>
    <property type="match status" value="1"/>
</dbReference>
<keyword evidence="10" id="KW-0808">Transferase</keyword>